<dbReference type="AlphaFoldDB" id="A0A6J4J2S7"/>
<feature type="compositionally biased region" description="Basic and acidic residues" evidence="1">
    <location>
        <begin position="84"/>
        <end position="94"/>
    </location>
</feature>
<dbReference type="EMBL" id="CADCTG010000214">
    <property type="protein sequence ID" value="CAA9265443.1"/>
    <property type="molecule type" value="Genomic_DNA"/>
</dbReference>
<organism evidence="2">
    <name type="scientific">uncultured Acetobacteraceae bacterium</name>
    <dbReference type="NCBI Taxonomy" id="169975"/>
    <lineage>
        <taxon>Bacteria</taxon>
        <taxon>Pseudomonadati</taxon>
        <taxon>Pseudomonadota</taxon>
        <taxon>Alphaproteobacteria</taxon>
        <taxon>Acetobacterales</taxon>
        <taxon>Acetobacteraceae</taxon>
        <taxon>environmental samples</taxon>
    </lineage>
</organism>
<evidence type="ECO:0000256" key="1">
    <source>
        <dbReference type="SAM" id="MobiDB-lite"/>
    </source>
</evidence>
<reference evidence="2" key="1">
    <citation type="submission" date="2020-02" db="EMBL/GenBank/DDBJ databases">
        <authorList>
            <person name="Meier V. D."/>
        </authorList>
    </citation>
    <scope>NUCLEOTIDE SEQUENCE</scope>
    <source>
        <strain evidence="2">AVDCRST_MAG08</strain>
    </source>
</reference>
<evidence type="ECO:0000313" key="2">
    <source>
        <dbReference type="EMBL" id="CAA9265443.1"/>
    </source>
</evidence>
<gene>
    <name evidence="2" type="ORF">AVDCRST_MAG08-2967</name>
</gene>
<accession>A0A6J4J2S7</accession>
<keyword evidence="2" id="KW-0238">DNA-binding</keyword>
<feature type="non-terminal residue" evidence="2">
    <location>
        <position position="139"/>
    </location>
</feature>
<sequence>GQDHEGRARQENHHQGGPEGRSESVREGARQGRGEEAGREGCEARRRQHGEPEAARRWPRRRARDAEAADGGLAERAGRYLRRPPQEGHQDPHERPRHLPGARTAGASGPQPRHGRADPDQGQQEDRLPPRQGAEGLDL</sequence>
<protein>
    <submittedName>
        <fullName evidence="2">DNA-binding protein HBsu</fullName>
    </submittedName>
</protein>
<dbReference type="GO" id="GO:0003677">
    <property type="term" value="F:DNA binding"/>
    <property type="evidence" value="ECO:0007669"/>
    <property type="project" value="UniProtKB-KW"/>
</dbReference>
<feature type="non-terminal residue" evidence="2">
    <location>
        <position position="1"/>
    </location>
</feature>
<feature type="compositionally biased region" description="Basic and acidic residues" evidence="1">
    <location>
        <begin position="115"/>
        <end position="129"/>
    </location>
</feature>
<feature type="compositionally biased region" description="Basic and acidic residues" evidence="1">
    <location>
        <begin position="1"/>
        <end position="56"/>
    </location>
</feature>
<name>A0A6J4J2S7_9PROT</name>
<feature type="region of interest" description="Disordered" evidence="1">
    <location>
        <begin position="1"/>
        <end position="139"/>
    </location>
</feature>
<proteinExistence type="predicted"/>